<keyword evidence="1" id="KW-0812">Transmembrane</keyword>
<keyword evidence="1" id="KW-1133">Transmembrane helix</keyword>
<evidence type="ECO:0000313" key="3">
    <source>
        <dbReference type="EMBL" id="TCU90619.1"/>
    </source>
</evidence>
<dbReference type="Proteomes" id="UP000295794">
    <property type="component" value="Unassembled WGS sequence"/>
</dbReference>
<gene>
    <name evidence="3" type="ORF">EV682_101659</name>
    <name evidence="2" type="ORF">NCTC11159_00677</name>
</gene>
<evidence type="ECO:0000313" key="5">
    <source>
        <dbReference type="Proteomes" id="UP000295794"/>
    </source>
</evidence>
<dbReference type="RefSeq" id="WP_115226074.1">
    <property type="nucleotide sequence ID" value="NZ_CAWOLO010000001.1"/>
</dbReference>
<reference evidence="2 4" key="1">
    <citation type="submission" date="2018-06" db="EMBL/GenBank/DDBJ databases">
        <authorList>
            <consortium name="Pathogen Informatics"/>
            <person name="Doyle S."/>
        </authorList>
    </citation>
    <scope>NUCLEOTIDE SEQUENCE [LARGE SCALE GENOMIC DNA]</scope>
    <source>
        <strain evidence="2 4">NCTC11159</strain>
    </source>
</reference>
<dbReference type="Proteomes" id="UP000255108">
    <property type="component" value="Unassembled WGS sequence"/>
</dbReference>
<reference evidence="3 5" key="2">
    <citation type="submission" date="2019-03" db="EMBL/GenBank/DDBJ databases">
        <title>Genomic Encyclopedia of Type Strains, Phase IV (KMG-IV): sequencing the most valuable type-strain genomes for metagenomic binning, comparative biology and taxonomic classification.</title>
        <authorList>
            <person name="Goeker M."/>
        </authorList>
    </citation>
    <scope>NUCLEOTIDE SEQUENCE [LARGE SCALE GENOMIC DNA]</scope>
    <source>
        <strain evidence="3 5">DSM 3764</strain>
    </source>
</reference>
<dbReference type="EMBL" id="UGHR01000001">
    <property type="protein sequence ID" value="STQ89646.1"/>
    <property type="molecule type" value="Genomic_DNA"/>
</dbReference>
<proteinExistence type="predicted"/>
<keyword evidence="1" id="KW-0472">Membrane</keyword>
<evidence type="ECO:0008006" key="6">
    <source>
        <dbReference type="Google" id="ProtNLM"/>
    </source>
</evidence>
<dbReference type="AlphaFoldDB" id="A0A377Q2Z3"/>
<dbReference type="EMBL" id="SMBT01000001">
    <property type="protein sequence ID" value="TCU90619.1"/>
    <property type="molecule type" value="Genomic_DNA"/>
</dbReference>
<evidence type="ECO:0000313" key="4">
    <source>
        <dbReference type="Proteomes" id="UP000255108"/>
    </source>
</evidence>
<accession>A0A377Q2Z3</accession>
<name>A0A377Q2Z3_9NEIS</name>
<keyword evidence="5" id="KW-1185">Reference proteome</keyword>
<protein>
    <recommendedName>
        <fullName evidence="6">Fimbrial assembly protein (PilN)</fullName>
    </recommendedName>
</protein>
<evidence type="ECO:0000313" key="2">
    <source>
        <dbReference type="EMBL" id="STQ89646.1"/>
    </source>
</evidence>
<organism evidence="2 4">
    <name type="scientific">Iodobacter fluviatilis</name>
    <dbReference type="NCBI Taxonomy" id="537"/>
    <lineage>
        <taxon>Bacteria</taxon>
        <taxon>Pseudomonadati</taxon>
        <taxon>Pseudomonadota</taxon>
        <taxon>Betaproteobacteria</taxon>
        <taxon>Neisseriales</taxon>
        <taxon>Chitinibacteraceae</taxon>
        <taxon>Iodobacter</taxon>
    </lineage>
</organism>
<evidence type="ECO:0000256" key="1">
    <source>
        <dbReference type="SAM" id="Phobius"/>
    </source>
</evidence>
<dbReference type="OrthoDB" id="8589236at2"/>
<sequence>MKPMQLDFHQSPRSTPWLGLALVVVAVIALLWVMTRLDISDQARQQLDAREDEISWQRRRLDEARNKEQKEAPANAKVLAAHQAQQQAIGPVLAVLEQTWLPTVAYTRIELAGTEHLIKLDLEAKTLADALALVDRLGSTKGVKTVSLSRHNLRASDPFHPVQVNLDITWEPRR</sequence>
<feature type="transmembrane region" description="Helical" evidence="1">
    <location>
        <begin position="15"/>
        <end position="34"/>
    </location>
</feature>